<dbReference type="InterPro" id="IPR015797">
    <property type="entry name" value="NUDIX_hydrolase-like_dom_sf"/>
</dbReference>
<dbReference type="InterPro" id="IPR051325">
    <property type="entry name" value="Nudix_hydrolase_domain"/>
</dbReference>
<organism evidence="3 4">
    <name type="scientific">Planomonospora parontospora</name>
    <dbReference type="NCBI Taxonomy" id="58119"/>
    <lineage>
        <taxon>Bacteria</taxon>
        <taxon>Bacillati</taxon>
        <taxon>Actinomycetota</taxon>
        <taxon>Actinomycetes</taxon>
        <taxon>Streptosporangiales</taxon>
        <taxon>Streptosporangiaceae</taxon>
        <taxon>Planomonospora</taxon>
    </lineage>
</organism>
<dbReference type="PANTHER" id="PTHR21340:SF0">
    <property type="entry name" value="BIS(5'-NUCLEOSYL)-TETRAPHOSPHATASE [ASYMMETRICAL]"/>
    <property type="match status" value="1"/>
</dbReference>
<proteinExistence type="predicted"/>
<name>A0AA37BIL3_9ACTN</name>
<gene>
    <name evidence="3" type="ORF">GCM10010126_39160</name>
</gene>
<dbReference type="InterPro" id="IPR000086">
    <property type="entry name" value="NUDIX_hydrolase_dom"/>
</dbReference>
<dbReference type="EMBL" id="BMQD01000012">
    <property type="protein sequence ID" value="GGK76122.1"/>
    <property type="molecule type" value="Genomic_DNA"/>
</dbReference>
<dbReference type="GO" id="GO:0006754">
    <property type="term" value="P:ATP biosynthetic process"/>
    <property type="evidence" value="ECO:0007669"/>
    <property type="project" value="TreeGrafter"/>
</dbReference>
<dbReference type="SUPFAM" id="SSF55811">
    <property type="entry name" value="Nudix"/>
    <property type="match status" value="1"/>
</dbReference>
<keyword evidence="1" id="KW-0378">Hydrolase</keyword>
<evidence type="ECO:0000259" key="2">
    <source>
        <dbReference type="PROSITE" id="PS51462"/>
    </source>
</evidence>
<dbReference type="Proteomes" id="UP000627984">
    <property type="component" value="Unassembled WGS sequence"/>
</dbReference>
<evidence type="ECO:0000313" key="4">
    <source>
        <dbReference type="Proteomes" id="UP000627984"/>
    </source>
</evidence>
<protein>
    <submittedName>
        <fullName evidence="3">DNA mismatch repair protein MutT</fullName>
    </submittedName>
</protein>
<reference evidence="3" key="2">
    <citation type="submission" date="2022-09" db="EMBL/GenBank/DDBJ databases">
        <authorList>
            <person name="Sun Q."/>
            <person name="Ohkuma M."/>
        </authorList>
    </citation>
    <scope>NUCLEOTIDE SEQUENCE</scope>
    <source>
        <strain evidence="3">JCM 3093</strain>
    </source>
</reference>
<accession>A0AA37BIL3</accession>
<dbReference type="GO" id="GO:0006167">
    <property type="term" value="P:AMP biosynthetic process"/>
    <property type="evidence" value="ECO:0007669"/>
    <property type="project" value="TreeGrafter"/>
</dbReference>
<comment type="caution">
    <text evidence="3">The sequence shown here is derived from an EMBL/GenBank/DDBJ whole genome shotgun (WGS) entry which is preliminary data.</text>
</comment>
<dbReference type="Pfam" id="PF00293">
    <property type="entry name" value="NUDIX"/>
    <property type="match status" value="1"/>
</dbReference>
<reference evidence="3" key="1">
    <citation type="journal article" date="2014" name="Int. J. Syst. Evol. Microbiol.">
        <title>Complete genome sequence of Corynebacterium casei LMG S-19264T (=DSM 44701T), isolated from a smear-ripened cheese.</title>
        <authorList>
            <consortium name="US DOE Joint Genome Institute (JGI-PGF)"/>
            <person name="Walter F."/>
            <person name="Albersmeier A."/>
            <person name="Kalinowski J."/>
            <person name="Ruckert C."/>
        </authorList>
    </citation>
    <scope>NUCLEOTIDE SEQUENCE</scope>
    <source>
        <strain evidence="3">JCM 3093</strain>
    </source>
</reference>
<evidence type="ECO:0000313" key="3">
    <source>
        <dbReference type="EMBL" id="GGK76122.1"/>
    </source>
</evidence>
<dbReference type="GO" id="GO:0004081">
    <property type="term" value="F:bis(5'-nucleosyl)-tetraphosphatase (asymmetrical) activity"/>
    <property type="evidence" value="ECO:0007669"/>
    <property type="project" value="TreeGrafter"/>
</dbReference>
<dbReference type="Gene3D" id="3.90.79.10">
    <property type="entry name" value="Nucleoside Triphosphate Pyrophosphohydrolase"/>
    <property type="match status" value="1"/>
</dbReference>
<evidence type="ECO:0000256" key="1">
    <source>
        <dbReference type="ARBA" id="ARBA00022801"/>
    </source>
</evidence>
<dbReference type="AlphaFoldDB" id="A0AA37BIL3"/>
<sequence length="208" mass="23130">MPTGSAARAAVRDLVAAVEPYDPQEAAHQAWMLEWIDSGAQLFRLEKPSTPPRHLAVYAVLIDDPTRSIMIVDHLLAQAWLFPGGHVDDLEDPRSAVCRELMEELQISPAFHPQTGDTPFFLTVTRTRGRHSHTDVTLWFCYSADRNAPITPDRREFGAVQWVPIDDRHAWPDGAYDPGLERFLGKLRACLDGGGEHRFAGGLRPAGA</sequence>
<dbReference type="PROSITE" id="PS51462">
    <property type="entry name" value="NUDIX"/>
    <property type="match status" value="1"/>
</dbReference>
<dbReference type="PANTHER" id="PTHR21340">
    <property type="entry name" value="DIADENOSINE 5,5-P1,P4-TETRAPHOSPHATE PYROPHOSPHOHYDROLASE MUTT"/>
    <property type="match status" value="1"/>
</dbReference>
<feature type="domain" description="Nudix hydrolase" evidence="2">
    <location>
        <begin position="52"/>
        <end position="185"/>
    </location>
</feature>